<name>A0A1B6BYI2_9HEMI</name>
<proteinExistence type="predicted"/>
<feature type="region of interest" description="Disordered" evidence="1">
    <location>
        <begin position="1081"/>
        <end position="1109"/>
    </location>
</feature>
<organism evidence="2">
    <name type="scientific">Clastoptera arizonana</name>
    <name type="common">Arizona spittle bug</name>
    <dbReference type="NCBI Taxonomy" id="38151"/>
    <lineage>
        <taxon>Eukaryota</taxon>
        <taxon>Metazoa</taxon>
        <taxon>Ecdysozoa</taxon>
        <taxon>Arthropoda</taxon>
        <taxon>Hexapoda</taxon>
        <taxon>Insecta</taxon>
        <taxon>Pterygota</taxon>
        <taxon>Neoptera</taxon>
        <taxon>Paraneoptera</taxon>
        <taxon>Hemiptera</taxon>
        <taxon>Auchenorrhyncha</taxon>
        <taxon>Cercopoidea</taxon>
        <taxon>Clastopteridae</taxon>
        <taxon>Clastoptera</taxon>
    </lineage>
</organism>
<sequence length="1308" mass="147821">NDETNHVVNDNDVDDADHAVNDNDVDTILVNDNDNCNNIVNDNDAKLAVNDIDVDNIIVNDYDNCKHIVNDNETNHVINDNDGNHIVNDNDETNHVMNDSVDDILVNDDNDGISKYHIKDKSNIQSTPLKYDDKGNYDVEDILEESLIMKDTSIICNGNFDKNIKILEVKDIDPTTEQKILSDCDINISLRSSKKEVNTLSSPLAVDKLEVGVENDINKSSPQTQDILIASKSNSEKNIKSVGEIYFDSTEQEITIDSCVKISPKSPTNKKNKAEYLTNGDVYESSKAPEISIISKNNCETIIEPGIINIDTFIENKSLIDSCVVISPKSPTKKKYKSCLESKYEVEKSHDEPLTSQDVLVRSEIFDDSDTDQTKLNNIPSKKQTTLVESTAKISSLSSTKQELDKLPEAQEICIISKRSSDLIIESGETNVNSINSNDEISFTTSANEEFEPMTIYVNYDNIDKIDNKKLEINDSNLPNKQSISVDFTDSSDYKSESTKASNINISSEPELSIDLKTKAAVKPSKKEKLGLLDLSGCNNEAVVKIPNKMVKSSQICVSGQQNIASNLKIDKTPKAVKNVKTFPSSNLSKKSEPTKSYSIENKSNKYIADKLIEHNIATIELSSSSDSESDYVQIIEDQDLIGSLEGNTNKTKPIKRSNVKMLTLKQVPNTSVKTERVESDKRSVKRSFTIEEIKLNPSPKSKKLKSNFVIYNKGTPTSKSRNENIKIGHKKNIFKVANIDHKKIVSFKEQHPIDKEIYCAKNKIIVSNNKIIKNKICQDEFLKGNKKNKQKFEHIDLTEVVPLLTSKNKFIQSLKLNENDFKKIKDKLVTNIEHKPFTNSVSRNKPKGTKTTNQKTALLKNKHSTITNNIDLTKQELYKPVPTNLIGTDLNNKMQTIKEVPKRKRRNTQKDKIGINVKSTEEVSKYNNKIERNVNNQKIAKKEFAKKDNISLQKNKISTSSHIHNFKMELDNKQMPKKKKNKQNEIISKIPANIPKVLEACDFSNHIQQNENHLLKRTKQFNLKNDKLLVKYSTANKSGIVNVQEIVHNKLPSLNLKEQKKTMHNSSLFKVTNCKDRKSFQKKRSESSSFQVEVSSKSQNSKSQEKNKLKVKKDLPVFTVLKTTGGDGLNSENTILKRSEHLENFRNSKEYKAGLAQVKQSVDNIFEGNIFKSFSEKYKNSKNKESKEDKTKQEKSGVKRLSSDLLDALENNPVKKKNKFVETIKSDVISKKRLKLKSAILDEGYIPLSTGCATKFAVARLDKEQPFTLAQQASNFRNNNLYGSHIRRISAKQLYNQKQKYEANSNI</sequence>
<evidence type="ECO:0000313" key="2">
    <source>
        <dbReference type="EMBL" id="JAS06035.1"/>
    </source>
</evidence>
<gene>
    <name evidence="2" type="ORF">g.29349</name>
</gene>
<evidence type="ECO:0000256" key="1">
    <source>
        <dbReference type="SAM" id="MobiDB-lite"/>
    </source>
</evidence>
<feature type="compositionally biased region" description="Low complexity" evidence="1">
    <location>
        <begin position="1088"/>
        <end position="1103"/>
    </location>
</feature>
<protein>
    <submittedName>
        <fullName evidence="2">Uncharacterized protein</fullName>
    </submittedName>
</protein>
<dbReference type="EMBL" id="GEDC01031263">
    <property type="protein sequence ID" value="JAS06035.1"/>
    <property type="molecule type" value="Transcribed_RNA"/>
</dbReference>
<accession>A0A1B6BYI2</accession>
<feature type="non-terminal residue" evidence="2">
    <location>
        <position position="1"/>
    </location>
</feature>
<reference evidence="2" key="1">
    <citation type="submission" date="2015-12" db="EMBL/GenBank/DDBJ databases">
        <title>De novo transcriptome assembly of four potential Pierce s Disease insect vectors from Arizona vineyards.</title>
        <authorList>
            <person name="Tassone E.E."/>
        </authorList>
    </citation>
    <scope>NUCLEOTIDE SEQUENCE</scope>
</reference>